<evidence type="ECO:0000256" key="9">
    <source>
        <dbReference type="ARBA" id="ARBA00022960"/>
    </source>
</evidence>
<protein>
    <recommendedName>
        <fullName evidence="3 14">UDP-N-acetylmuramate--L-alanine ligase</fullName>
        <ecNumber evidence="3 14">6.3.2.8</ecNumber>
    </recommendedName>
    <alternativeName>
        <fullName evidence="14">UDP-N-acetylmuramoyl-L-alanine synthetase</fullName>
    </alternativeName>
</protein>
<comment type="function">
    <text evidence="14">Cell wall formation.</text>
</comment>
<dbReference type="PANTHER" id="PTHR43445">
    <property type="entry name" value="UDP-N-ACETYLMURAMATE--L-ALANINE LIGASE-RELATED"/>
    <property type="match status" value="1"/>
</dbReference>
<gene>
    <name evidence="14 18" type="primary">murC</name>
    <name evidence="18" type="ORF">HOC_06383</name>
</gene>
<dbReference type="PANTHER" id="PTHR43445:SF3">
    <property type="entry name" value="UDP-N-ACETYLMURAMATE--L-ALANINE LIGASE"/>
    <property type="match status" value="1"/>
</dbReference>
<evidence type="ECO:0000256" key="1">
    <source>
        <dbReference type="ARBA" id="ARBA00004496"/>
    </source>
</evidence>
<dbReference type="NCBIfam" id="TIGR01082">
    <property type="entry name" value="murC"/>
    <property type="match status" value="1"/>
</dbReference>
<dbReference type="SUPFAM" id="SSF51984">
    <property type="entry name" value="MurCD N-terminal domain"/>
    <property type="match status" value="1"/>
</dbReference>
<dbReference type="InterPro" id="IPR005758">
    <property type="entry name" value="UDP-N-AcMur_Ala_ligase_MurC"/>
</dbReference>
<keyword evidence="4 14" id="KW-0963">Cytoplasm</keyword>
<organism evidence="18 19">
    <name type="scientific">Hyphomonas oceanitis SCH89</name>
    <dbReference type="NCBI Taxonomy" id="1280953"/>
    <lineage>
        <taxon>Bacteria</taxon>
        <taxon>Pseudomonadati</taxon>
        <taxon>Pseudomonadota</taxon>
        <taxon>Alphaproteobacteria</taxon>
        <taxon>Hyphomonadales</taxon>
        <taxon>Hyphomonadaceae</taxon>
        <taxon>Hyphomonas</taxon>
    </lineage>
</organism>
<dbReference type="Pfam" id="PF02875">
    <property type="entry name" value="Mur_ligase_C"/>
    <property type="match status" value="1"/>
</dbReference>
<evidence type="ECO:0000259" key="15">
    <source>
        <dbReference type="Pfam" id="PF01225"/>
    </source>
</evidence>
<evidence type="ECO:0000256" key="4">
    <source>
        <dbReference type="ARBA" id="ARBA00022490"/>
    </source>
</evidence>
<evidence type="ECO:0000256" key="12">
    <source>
        <dbReference type="ARBA" id="ARBA00023316"/>
    </source>
</evidence>
<dbReference type="InterPro" id="IPR036615">
    <property type="entry name" value="Mur_ligase_C_dom_sf"/>
</dbReference>
<comment type="caution">
    <text evidence="18">The sequence shown here is derived from an EMBL/GenBank/DDBJ whole genome shotgun (WGS) entry which is preliminary data.</text>
</comment>
<keyword evidence="12 14" id="KW-0961">Cell wall biogenesis/degradation</keyword>
<dbReference type="InterPro" id="IPR050061">
    <property type="entry name" value="MurCDEF_pg_biosynth"/>
</dbReference>
<evidence type="ECO:0000313" key="18">
    <source>
        <dbReference type="EMBL" id="KDA03241.1"/>
    </source>
</evidence>
<evidence type="ECO:0000256" key="14">
    <source>
        <dbReference type="HAMAP-Rule" id="MF_00046"/>
    </source>
</evidence>
<comment type="similarity">
    <text evidence="14">Belongs to the MurCDEF family.</text>
</comment>
<dbReference type="GO" id="GO:0005737">
    <property type="term" value="C:cytoplasm"/>
    <property type="evidence" value="ECO:0007669"/>
    <property type="project" value="UniProtKB-SubCell"/>
</dbReference>
<dbReference type="GO" id="GO:0051301">
    <property type="term" value="P:cell division"/>
    <property type="evidence" value="ECO:0007669"/>
    <property type="project" value="UniProtKB-KW"/>
</dbReference>
<dbReference type="GO" id="GO:0009252">
    <property type="term" value="P:peptidoglycan biosynthetic process"/>
    <property type="evidence" value="ECO:0007669"/>
    <property type="project" value="UniProtKB-UniRule"/>
</dbReference>
<keyword evidence="7 14" id="KW-0547">Nucleotide-binding</keyword>
<evidence type="ECO:0000256" key="8">
    <source>
        <dbReference type="ARBA" id="ARBA00022840"/>
    </source>
</evidence>
<keyword evidence="11 14" id="KW-0131">Cell cycle</keyword>
<evidence type="ECO:0000256" key="10">
    <source>
        <dbReference type="ARBA" id="ARBA00022984"/>
    </source>
</evidence>
<dbReference type="Gene3D" id="3.40.1190.10">
    <property type="entry name" value="Mur-like, catalytic domain"/>
    <property type="match status" value="1"/>
</dbReference>
<dbReference type="InterPro" id="IPR013221">
    <property type="entry name" value="Mur_ligase_cen"/>
</dbReference>
<dbReference type="Pfam" id="PF08245">
    <property type="entry name" value="Mur_ligase_M"/>
    <property type="match status" value="1"/>
</dbReference>
<keyword evidence="19" id="KW-1185">Reference proteome</keyword>
<dbReference type="InterPro" id="IPR004101">
    <property type="entry name" value="Mur_ligase_C"/>
</dbReference>
<comment type="pathway">
    <text evidence="2 14">Cell wall biogenesis; peptidoglycan biosynthesis.</text>
</comment>
<feature type="domain" description="Mur ligase central" evidence="17">
    <location>
        <begin position="151"/>
        <end position="337"/>
    </location>
</feature>
<dbReference type="InterPro" id="IPR036565">
    <property type="entry name" value="Mur-like_cat_sf"/>
</dbReference>
<evidence type="ECO:0000259" key="16">
    <source>
        <dbReference type="Pfam" id="PF02875"/>
    </source>
</evidence>
<dbReference type="Proteomes" id="UP000024942">
    <property type="component" value="Unassembled WGS sequence"/>
</dbReference>
<dbReference type="GO" id="GO:0071555">
    <property type="term" value="P:cell wall organization"/>
    <property type="evidence" value="ECO:0007669"/>
    <property type="project" value="UniProtKB-KW"/>
</dbReference>
<evidence type="ECO:0000256" key="7">
    <source>
        <dbReference type="ARBA" id="ARBA00022741"/>
    </source>
</evidence>
<dbReference type="GO" id="GO:0005524">
    <property type="term" value="F:ATP binding"/>
    <property type="evidence" value="ECO:0007669"/>
    <property type="project" value="UniProtKB-UniRule"/>
</dbReference>
<dbReference type="GO" id="GO:0008360">
    <property type="term" value="P:regulation of cell shape"/>
    <property type="evidence" value="ECO:0007669"/>
    <property type="project" value="UniProtKB-KW"/>
</dbReference>
<dbReference type="STRING" id="1280953.HOC_06383"/>
<dbReference type="InterPro" id="IPR000713">
    <property type="entry name" value="Mur_ligase_N"/>
</dbReference>
<dbReference type="PATRIC" id="fig|1280953.3.peg.1290"/>
<dbReference type="SUPFAM" id="SSF53244">
    <property type="entry name" value="MurD-like peptide ligases, peptide-binding domain"/>
    <property type="match status" value="1"/>
</dbReference>
<feature type="domain" description="Mur ligase N-terminal catalytic" evidence="15">
    <location>
        <begin position="50"/>
        <end position="147"/>
    </location>
</feature>
<keyword evidence="6 14" id="KW-0132">Cell division</keyword>
<keyword evidence="8 14" id="KW-0067">ATP-binding</keyword>
<keyword evidence="10 14" id="KW-0573">Peptidoglycan synthesis</keyword>
<comment type="catalytic activity">
    <reaction evidence="13 14">
        <text>UDP-N-acetyl-alpha-D-muramate + L-alanine + ATP = UDP-N-acetyl-alpha-D-muramoyl-L-alanine + ADP + phosphate + H(+)</text>
        <dbReference type="Rhea" id="RHEA:23372"/>
        <dbReference type="ChEBI" id="CHEBI:15378"/>
        <dbReference type="ChEBI" id="CHEBI:30616"/>
        <dbReference type="ChEBI" id="CHEBI:43474"/>
        <dbReference type="ChEBI" id="CHEBI:57972"/>
        <dbReference type="ChEBI" id="CHEBI:70757"/>
        <dbReference type="ChEBI" id="CHEBI:83898"/>
        <dbReference type="ChEBI" id="CHEBI:456216"/>
        <dbReference type="EC" id="6.3.2.8"/>
    </reaction>
</comment>
<dbReference type="AlphaFoldDB" id="A0A059G8U2"/>
<proteinExistence type="inferred from homology"/>
<keyword evidence="9 14" id="KW-0133">Cell shape</keyword>
<keyword evidence="5 14" id="KW-0436">Ligase</keyword>
<name>A0A059G8U2_9PROT</name>
<evidence type="ECO:0000256" key="3">
    <source>
        <dbReference type="ARBA" id="ARBA00012211"/>
    </source>
</evidence>
<dbReference type="UniPathway" id="UPA00219"/>
<dbReference type="SUPFAM" id="SSF53623">
    <property type="entry name" value="MurD-like peptide ligases, catalytic domain"/>
    <property type="match status" value="1"/>
</dbReference>
<dbReference type="EC" id="6.3.2.8" evidence="3 14"/>
<evidence type="ECO:0000256" key="2">
    <source>
        <dbReference type="ARBA" id="ARBA00004752"/>
    </source>
</evidence>
<evidence type="ECO:0000259" key="17">
    <source>
        <dbReference type="Pfam" id="PF08245"/>
    </source>
</evidence>
<evidence type="ECO:0000256" key="13">
    <source>
        <dbReference type="ARBA" id="ARBA00047833"/>
    </source>
</evidence>
<evidence type="ECO:0000256" key="5">
    <source>
        <dbReference type="ARBA" id="ARBA00022598"/>
    </source>
</evidence>
<evidence type="ECO:0000313" key="19">
    <source>
        <dbReference type="Proteomes" id="UP000024942"/>
    </source>
</evidence>
<reference evidence="18 19" key="1">
    <citation type="journal article" date="2014" name="Antonie Van Leeuwenhoek">
        <title>Hyphomonas beringensis sp. nov. and Hyphomonas chukchiensis sp. nov., isolated from surface seawater of the Bering Sea and Chukchi Sea.</title>
        <authorList>
            <person name="Li C."/>
            <person name="Lai Q."/>
            <person name="Li G."/>
            <person name="Dong C."/>
            <person name="Wang J."/>
            <person name="Liao Y."/>
            <person name="Shao Z."/>
        </authorList>
    </citation>
    <scope>NUCLEOTIDE SEQUENCE [LARGE SCALE GENOMIC DNA]</scope>
    <source>
        <strain evidence="18 19">SCH89</strain>
    </source>
</reference>
<evidence type="ECO:0000256" key="11">
    <source>
        <dbReference type="ARBA" id="ARBA00023306"/>
    </source>
</evidence>
<dbReference type="Gene3D" id="3.90.190.20">
    <property type="entry name" value="Mur ligase, C-terminal domain"/>
    <property type="match status" value="1"/>
</dbReference>
<evidence type="ECO:0000256" key="6">
    <source>
        <dbReference type="ARBA" id="ARBA00022618"/>
    </source>
</evidence>
<sequence>MQLAAPGGQFQWARVLAYGMRSKVTLSLTLSDGSVYFMASPTPFDLGPAHIVGIGGIGMSGIADVMLTMGYQVQGSDISESANVQRLQEKGAKVFIGHKGENVKGAGTVIISSAIKKDNPEVLAARAAGIPVVRRANMLAEITRLKYTVCVAGTHGKTTTTSMVACLLDGCGIDPTVINGGIIHAYGSNYKAGESDWMVVESDESDGTFAKLHPTCAIVTNIDPEHMDHYGSMDKLREAFDTFVENLPFYGFAVLCTDHPEVQNLAARVTDRRRISYGFNRQADVRAINLNTDLDGAHFDVALRRPGSATPRIIPNLTLPMAGEHNVQNSLAAITVALELGATDDQIRTALAGFGGVKRRFTTVGEWSPKGQDAAPVRIIDDYGHHPVEIAAVLKAARAMLGQGQLIAVCQPHRYTRLRDLFDDFSRCFDAADEVHVAPVYEAGESPIDGITSEALVASIKRHGHRGAHVLASLDDLPDMVRRVAQPGAMVVCLGAGDITKYAGELAAKL</sequence>
<dbReference type="Pfam" id="PF01225">
    <property type="entry name" value="Mur_ligase"/>
    <property type="match status" value="1"/>
</dbReference>
<dbReference type="eggNOG" id="COG0773">
    <property type="taxonomic scope" value="Bacteria"/>
</dbReference>
<dbReference type="GO" id="GO:0008763">
    <property type="term" value="F:UDP-N-acetylmuramate-L-alanine ligase activity"/>
    <property type="evidence" value="ECO:0007669"/>
    <property type="project" value="UniProtKB-UniRule"/>
</dbReference>
<comment type="subcellular location">
    <subcellularLocation>
        <location evidence="1 14">Cytoplasm</location>
    </subcellularLocation>
</comment>
<feature type="domain" description="Mur ligase C-terminal" evidence="16">
    <location>
        <begin position="374"/>
        <end position="497"/>
    </location>
</feature>
<dbReference type="Gene3D" id="3.40.50.720">
    <property type="entry name" value="NAD(P)-binding Rossmann-like Domain"/>
    <property type="match status" value="1"/>
</dbReference>
<dbReference type="EMBL" id="ARYL01000007">
    <property type="protein sequence ID" value="KDA03241.1"/>
    <property type="molecule type" value="Genomic_DNA"/>
</dbReference>
<feature type="binding site" evidence="14">
    <location>
        <begin position="153"/>
        <end position="159"/>
    </location>
    <ligand>
        <name>ATP</name>
        <dbReference type="ChEBI" id="CHEBI:30616"/>
    </ligand>
</feature>
<dbReference type="HAMAP" id="MF_00046">
    <property type="entry name" value="MurC"/>
    <property type="match status" value="1"/>
</dbReference>
<accession>A0A059G8U2</accession>